<feature type="compositionally biased region" description="Polar residues" evidence="1">
    <location>
        <begin position="79"/>
        <end position="98"/>
    </location>
</feature>
<evidence type="ECO:0000313" key="2">
    <source>
        <dbReference type="EMBL" id="VDK31071.1"/>
    </source>
</evidence>
<proteinExistence type="predicted"/>
<reference evidence="2 3" key="2">
    <citation type="submission" date="2018-11" db="EMBL/GenBank/DDBJ databases">
        <authorList>
            <consortium name="Pathogen Informatics"/>
        </authorList>
    </citation>
    <scope>NUCLEOTIDE SEQUENCE [LARGE SCALE GENOMIC DNA]</scope>
</reference>
<dbReference type="AlphaFoldDB" id="A0A0M3JLB8"/>
<sequence>MQLSTSSDVVPVLLSPVLSRPVRSLSSCSHQYAFFRQPAISDSEPELSAVLGGAPLAVVPSSHSTAGLMAPSRGRKLRLSTSSRPSADSSGSLQTPPRSISPLALPPGVGGASGLVQPPLPHMSCCVATGLARHSPLSQSMSLLSK</sequence>
<organism evidence="4">
    <name type="scientific">Anisakis simplex</name>
    <name type="common">Herring worm</name>
    <dbReference type="NCBI Taxonomy" id="6269"/>
    <lineage>
        <taxon>Eukaryota</taxon>
        <taxon>Metazoa</taxon>
        <taxon>Ecdysozoa</taxon>
        <taxon>Nematoda</taxon>
        <taxon>Chromadorea</taxon>
        <taxon>Rhabditida</taxon>
        <taxon>Spirurina</taxon>
        <taxon>Ascaridomorpha</taxon>
        <taxon>Ascaridoidea</taxon>
        <taxon>Anisakidae</taxon>
        <taxon>Anisakis</taxon>
        <taxon>Anisakis simplex complex</taxon>
    </lineage>
</organism>
<evidence type="ECO:0000313" key="4">
    <source>
        <dbReference type="WBParaSite" id="ASIM_0000844901-mRNA-1"/>
    </source>
</evidence>
<protein>
    <submittedName>
        <fullName evidence="2 4">Uncharacterized protein</fullName>
    </submittedName>
</protein>
<dbReference type="WBParaSite" id="ASIM_0000844901-mRNA-1">
    <property type="protein sequence ID" value="ASIM_0000844901-mRNA-1"/>
    <property type="gene ID" value="ASIM_0000844901"/>
</dbReference>
<dbReference type="Proteomes" id="UP000267096">
    <property type="component" value="Unassembled WGS sequence"/>
</dbReference>
<reference evidence="4" key="1">
    <citation type="submission" date="2017-02" db="UniProtKB">
        <authorList>
            <consortium name="WormBaseParasite"/>
        </authorList>
    </citation>
    <scope>IDENTIFICATION</scope>
</reference>
<accession>A0A0M3JLB8</accession>
<evidence type="ECO:0000256" key="1">
    <source>
        <dbReference type="SAM" id="MobiDB-lite"/>
    </source>
</evidence>
<keyword evidence="3" id="KW-1185">Reference proteome</keyword>
<evidence type="ECO:0000313" key="3">
    <source>
        <dbReference type="Proteomes" id="UP000267096"/>
    </source>
</evidence>
<gene>
    <name evidence="2" type="ORF">ASIM_LOCUS8204</name>
</gene>
<name>A0A0M3JLB8_ANISI</name>
<feature type="region of interest" description="Disordered" evidence="1">
    <location>
        <begin position="64"/>
        <end position="114"/>
    </location>
</feature>
<dbReference type="EMBL" id="UYRR01021613">
    <property type="protein sequence ID" value="VDK31071.1"/>
    <property type="molecule type" value="Genomic_DNA"/>
</dbReference>